<reference evidence="2 3" key="1">
    <citation type="submission" date="2019-03" db="EMBL/GenBank/DDBJ databases">
        <title>First draft genome of Liparis tanakae, snailfish: a comprehensive survey of snailfish specific genes.</title>
        <authorList>
            <person name="Kim W."/>
            <person name="Song I."/>
            <person name="Jeong J.-H."/>
            <person name="Kim D."/>
            <person name="Kim S."/>
            <person name="Ryu S."/>
            <person name="Song J.Y."/>
            <person name="Lee S.K."/>
        </authorList>
    </citation>
    <scope>NUCLEOTIDE SEQUENCE [LARGE SCALE GENOMIC DNA]</scope>
    <source>
        <tissue evidence="2">Muscle</tissue>
    </source>
</reference>
<name>A0A4Z2F1X3_9TELE</name>
<accession>A0A4Z2F1X3</accession>
<feature type="region of interest" description="Disordered" evidence="1">
    <location>
        <begin position="37"/>
        <end position="61"/>
    </location>
</feature>
<evidence type="ECO:0000313" key="2">
    <source>
        <dbReference type="EMBL" id="TNN34472.1"/>
    </source>
</evidence>
<gene>
    <name evidence="2" type="ORF">EYF80_055366</name>
</gene>
<proteinExistence type="predicted"/>
<dbReference type="EMBL" id="SRLO01001956">
    <property type="protein sequence ID" value="TNN34472.1"/>
    <property type="molecule type" value="Genomic_DNA"/>
</dbReference>
<dbReference type="AlphaFoldDB" id="A0A4Z2F1X3"/>
<protein>
    <submittedName>
        <fullName evidence="2">Uncharacterized protein</fullName>
    </submittedName>
</protein>
<evidence type="ECO:0000256" key="1">
    <source>
        <dbReference type="SAM" id="MobiDB-lite"/>
    </source>
</evidence>
<sequence>MLSTNTRTTGSVLELSTAFTCRSRPWCWGRKSGVRWTPGPPPPSAPVLAPGGIPPPPPQSLKGIGGASLILGLLET</sequence>
<comment type="caution">
    <text evidence="2">The sequence shown here is derived from an EMBL/GenBank/DDBJ whole genome shotgun (WGS) entry which is preliminary data.</text>
</comment>
<dbReference type="Proteomes" id="UP000314294">
    <property type="component" value="Unassembled WGS sequence"/>
</dbReference>
<organism evidence="2 3">
    <name type="scientific">Liparis tanakae</name>
    <name type="common">Tanaka's snailfish</name>
    <dbReference type="NCBI Taxonomy" id="230148"/>
    <lineage>
        <taxon>Eukaryota</taxon>
        <taxon>Metazoa</taxon>
        <taxon>Chordata</taxon>
        <taxon>Craniata</taxon>
        <taxon>Vertebrata</taxon>
        <taxon>Euteleostomi</taxon>
        <taxon>Actinopterygii</taxon>
        <taxon>Neopterygii</taxon>
        <taxon>Teleostei</taxon>
        <taxon>Neoteleostei</taxon>
        <taxon>Acanthomorphata</taxon>
        <taxon>Eupercaria</taxon>
        <taxon>Perciformes</taxon>
        <taxon>Cottioidei</taxon>
        <taxon>Cottales</taxon>
        <taxon>Liparidae</taxon>
        <taxon>Liparis</taxon>
    </lineage>
</organism>
<evidence type="ECO:0000313" key="3">
    <source>
        <dbReference type="Proteomes" id="UP000314294"/>
    </source>
</evidence>
<keyword evidence="3" id="KW-1185">Reference proteome</keyword>